<keyword evidence="3" id="KW-1185">Reference proteome</keyword>
<sequence>MEGQAVALSFVLLRLSFRATASPSLLPDQLSSCCCLGAFRYVIRSDANHLHVALRLATLLQGKAGSQQPWHYAMVSFSILSILAKGRSQLGDEASRISGAIVERLVFLEGFLVPILPLNEVCIMTRYPHIGQGQRCIEED</sequence>
<gene>
    <name evidence="2" type="ORF">ABB37_05534</name>
</gene>
<dbReference type="RefSeq" id="XP_015658241.1">
    <property type="nucleotide sequence ID" value="XM_015803599.1"/>
</dbReference>
<feature type="chain" id="PRO_5005861179" description="Secreted protein" evidence="1">
    <location>
        <begin position="22"/>
        <end position="140"/>
    </location>
</feature>
<evidence type="ECO:0000256" key="1">
    <source>
        <dbReference type="SAM" id="SignalP"/>
    </source>
</evidence>
<keyword evidence="1" id="KW-0732">Signal</keyword>
<protein>
    <recommendedName>
        <fullName evidence="4">Secreted protein</fullName>
    </recommendedName>
</protein>
<proteinExistence type="predicted"/>
<dbReference type="EMBL" id="LGTL01000010">
    <property type="protein sequence ID" value="KPA79802.1"/>
    <property type="molecule type" value="Genomic_DNA"/>
</dbReference>
<accession>A0A0N0VF02</accession>
<evidence type="ECO:0000313" key="2">
    <source>
        <dbReference type="EMBL" id="KPA79802.1"/>
    </source>
</evidence>
<evidence type="ECO:0000313" key="3">
    <source>
        <dbReference type="Proteomes" id="UP000037923"/>
    </source>
</evidence>
<reference evidence="2 3" key="1">
    <citation type="submission" date="2015-07" db="EMBL/GenBank/DDBJ databases">
        <title>High-quality genome of monoxenous trypanosomatid Leptomonas pyrrhocoris.</title>
        <authorList>
            <person name="Flegontov P."/>
            <person name="Butenko A."/>
            <person name="Firsov S."/>
            <person name="Vlcek C."/>
            <person name="Logacheva M.D."/>
            <person name="Field M."/>
            <person name="Filatov D."/>
            <person name="Flegontova O."/>
            <person name="Gerasimov E."/>
            <person name="Jackson A.P."/>
            <person name="Kelly S."/>
            <person name="Opperdoes F."/>
            <person name="O'Reilly A."/>
            <person name="Votypka J."/>
            <person name="Yurchenko V."/>
            <person name="Lukes J."/>
        </authorList>
    </citation>
    <scope>NUCLEOTIDE SEQUENCE [LARGE SCALE GENOMIC DNA]</scope>
    <source>
        <strain evidence="2">H10</strain>
    </source>
</reference>
<dbReference type="GeneID" id="26905824"/>
<name>A0A0N0VF02_LEPPY</name>
<dbReference type="Proteomes" id="UP000037923">
    <property type="component" value="Unassembled WGS sequence"/>
</dbReference>
<dbReference type="VEuPathDB" id="TriTrypDB:LpyrH10_10_3030"/>
<comment type="caution">
    <text evidence="2">The sequence shown here is derived from an EMBL/GenBank/DDBJ whole genome shotgun (WGS) entry which is preliminary data.</text>
</comment>
<organism evidence="2 3">
    <name type="scientific">Leptomonas pyrrhocoris</name>
    <name type="common">Firebug parasite</name>
    <dbReference type="NCBI Taxonomy" id="157538"/>
    <lineage>
        <taxon>Eukaryota</taxon>
        <taxon>Discoba</taxon>
        <taxon>Euglenozoa</taxon>
        <taxon>Kinetoplastea</taxon>
        <taxon>Metakinetoplastina</taxon>
        <taxon>Trypanosomatida</taxon>
        <taxon>Trypanosomatidae</taxon>
        <taxon>Leishmaniinae</taxon>
        <taxon>Leptomonas</taxon>
    </lineage>
</organism>
<feature type="signal peptide" evidence="1">
    <location>
        <begin position="1"/>
        <end position="21"/>
    </location>
</feature>
<dbReference type="AlphaFoldDB" id="A0A0N0VF02"/>
<evidence type="ECO:0008006" key="4">
    <source>
        <dbReference type="Google" id="ProtNLM"/>
    </source>
</evidence>